<dbReference type="SUPFAM" id="SSF89372">
    <property type="entry name" value="Fucose-specific lectin"/>
    <property type="match status" value="1"/>
</dbReference>
<evidence type="ECO:0000313" key="5">
    <source>
        <dbReference type="Proteomes" id="UP000566819"/>
    </source>
</evidence>
<feature type="region of interest" description="Disordered" evidence="1">
    <location>
        <begin position="741"/>
        <end position="769"/>
    </location>
</feature>
<dbReference type="Proteomes" id="UP000566819">
    <property type="component" value="Unassembled WGS sequence"/>
</dbReference>
<dbReference type="OrthoDB" id="5125733at2759"/>
<feature type="region of interest" description="Disordered" evidence="1">
    <location>
        <begin position="236"/>
        <end position="270"/>
    </location>
</feature>
<dbReference type="PANTHER" id="PTHR33112">
    <property type="entry name" value="DOMAIN PROTEIN, PUTATIVE-RELATED"/>
    <property type="match status" value="1"/>
</dbReference>
<evidence type="ECO:0000259" key="3">
    <source>
        <dbReference type="Pfam" id="PF06985"/>
    </source>
</evidence>
<keyword evidence="5" id="KW-1185">Reference proteome</keyword>
<organism evidence="4 5">
    <name type="scientific">Cudoniella acicularis</name>
    <dbReference type="NCBI Taxonomy" id="354080"/>
    <lineage>
        <taxon>Eukaryota</taxon>
        <taxon>Fungi</taxon>
        <taxon>Dikarya</taxon>
        <taxon>Ascomycota</taxon>
        <taxon>Pezizomycotina</taxon>
        <taxon>Leotiomycetes</taxon>
        <taxon>Helotiales</taxon>
        <taxon>Tricladiaceae</taxon>
        <taxon>Cudoniella</taxon>
    </lineage>
</organism>
<accession>A0A8H4W7G3</accession>
<evidence type="ECO:0000313" key="4">
    <source>
        <dbReference type="EMBL" id="KAF4634470.1"/>
    </source>
</evidence>
<evidence type="ECO:0000256" key="1">
    <source>
        <dbReference type="SAM" id="MobiDB-lite"/>
    </source>
</evidence>
<dbReference type="PANTHER" id="PTHR33112:SF10">
    <property type="entry name" value="TOL"/>
    <property type="match status" value="1"/>
</dbReference>
<dbReference type="InterPro" id="IPR010730">
    <property type="entry name" value="HET"/>
</dbReference>
<name>A0A8H4W7G3_9HELO</name>
<feature type="region of interest" description="Disordered" evidence="1">
    <location>
        <begin position="461"/>
        <end position="480"/>
    </location>
</feature>
<dbReference type="Pfam" id="PF06985">
    <property type="entry name" value="HET"/>
    <property type="match status" value="1"/>
</dbReference>
<gene>
    <name evidence="4" type="ORF">G7Y89_g3642</name>
</gene>
<keyword evidence="2" id="KW-1133">Transmembrane helix</keyword>
<feature type="transmembrane region" description="Helical" evidence="2">
    <location>
        <begin position="292"/>
        <end position="314"/>
    </location>
</feature>
<comment type="caution">
    <text evidence="4">The sequence shown here is derived from an EMBL/GenBank/DDBJ whole genome shotgun (WGS) entry which is preliminary data.</text>
</comment>
<feature type="compositionally biased region" description="Low complexity" evidence="1">
    <location>
        <begin position="748"/>
        <end position="769"/>
    </location>
</feature>
<sequence length="1779" mass="193132">MEKVDVDVVCSTKKAEQQRSAKRLAILAYATVIAFSTLLVLSGCFALSTKAKLIRIEQEIATEKTDLRARDVNHAIEKIPRCISACIFEQILEKGCAHTDTKCICENLRSLDDFDDEPPPPTYTLTDFGLERVEERDEVEVEFVEFKEEPVREFKMCMDECSLQDQLAGPYYLSNFCWSLGVPFEFPEVMKPMAKRQGVSSVFIISALPGPFSTNIGSTTESTSFGVSTPVTVPTVGTASASPTGKTTTGGTTQTTGATQTGTTTTGSPFNTFTIPPTSTGTPGGLSSGAKIGIGVAIPLIVIFALSAFAFWWFRIRKKPTPEPYQYNGMPELGGGGGRGGGFGGVDEAVVSEIKKPEPINYSDGRQPVEAGGVPVRAISEMDGMRAPETTVHEAPSSPVSNFATAGKRKPVPQVPPGGSTPSVDSLKVAAGQPISPRPQDAPTSSGQSPLAAPAAVPLPVSQQTSPLPSPPAPGAASDTELEQLEREMAAVRERKERLKQVSELEQREEDIRRQIEEKKRALGAAPGSIGGGIESWACGVGIYCITHRYEGIPGLPSGSSFDVKSQLALPPVAAGVPAFTQERFCVTPTTMADPGGRYSTLELAGDNTYQATHETEQSGMGVDSRQEQDLPEVVEGQDLSGENDPKFRDVQHLAVAGGLGMNKIHADVGDGLEVNPNFVAATPDLTPNTKEAGKEDVYHGEKKIFGIKRKTFIITAAVVGVIVLAAIIGGVVGTVTKKNTPVHSDVSSPQTQTTTGAPASPTSAGSNSTVSILHPNSGLASVNWTDTSNVTYRAVFYQDKNTFLYASVKNSTNETWFVHNISASPDPGSLRVLPGTPITAAIAPVFLGFQLNIYVLSTQNRVLEIVTHDHFLNSWDTGAASTGSTGIQASVEPGSKLASYYWYPCDTCSGETAAVLFQVTTDQHLEYGNSSAGWNNPKVLNNNPVDSSSGIAIIGHGSTGGLNELKAYVLNNGVLTELGWSEGNPNWAAGSDLTQGLPSTPQITGITFSTNNGIYNNLFVGALFTNGSILFAHNLNNNWSLSPAKLDRGGNFSAIAMNAEMGFYGISAGVISEYAINSSSPESLTYTGIVNIPSVATTDPNTCRSLIETGRQSPYRIEHCTISELKKYADHGCALCSVLSRASQRDDDENMGSFFDICPTPATGLRSEIVWTAARKNRYDQPVHGLSFYYFAVPESPISTMIPSRTILSSVTNEKAIGRIERAFTQCLMQHEGCPRSKVNLLPSRVIDVEIMCLHETKERETGTYAALSYCWGGDQLVKTTRDNLLSKKRGIALEDLPRTLQDAVQVCLQLKIRYLWIDALCIIQDDENDVASEISQMGFIYNRATLVIAASRAKSVYDGFLADIGVHPQEAIMLPARFSTTCEGEIGILEVPRESSGKEPLNQRGWTYQEISLASRALIYTNGGIIWQCNAIFDRLTFDGIQTGSHPSQDLVVATKEFKAGTLQRVEWDQLVRIYTLRSLTEPDDRLEALAGIAAIAAPLWNSKYYAGLWGHDMESQLGWRLDNGAFLHYRNWRGLQAPSWSWASVNGPVCNIFQFVRSETPRGARVISCEVTLAHPENSFGRVLSGRLTIEAFLVQARYADPSWLADTCMDSDAEPAKEEDLGEIWCLLLGCAPDNGMVTDEFPQWDGLLLSYLPDGTFKRRGHFRQDLDREFWIDDEVSFDEYYTELEDEQSLGSEARFPVEGSRRIVASTKKSLCIDSTSAKRNPSENKGPSLEFPRYFVQCRSTYKQTESTWLNDRPIDISEYSGPPTVGKRR</sequence>
<dbReference type="EMBL" id="JAAMPI010000183">
    <property type="protein sequence ID" value="KAF4634470.1"/>
    <property type="molecule type" value="Genomic_DNA"/>
</dbReference>
<keyword evidence="2" id="KW-0472">Membrane</keyword>
<feature type="region of interest" description="Disordered" evidence="1">
    <location>
        <begin position="389"/>
        <end position="453"/>
    </location>
</feature>
<protein>
    <recommendedName>
        <fullName evidence="3">Heterokaryon incompatibility domain-containing protein</fullName>
    </recommendedName>
</protein>
<dbReference type="Gene3D" id="2.120.10.70">
    <property type="entry name" value="Fucose-specific lectin"/>
    <property type="match status" value="1"/>
</dbReference>
<feature type="domain" description="Heterokaryon incompatibility" evidence="3">
    <location>
        <begin position="1266"/>
        <end position="1412"/>
    </location>
</feature>
<reference evidence="4 5" key="1">
    <citation type="submission" date="2020-03" db="EMBL/GenBank/DDBJ databases">
        <title>Draft Genome Sequence of Cudoniella acicularis.</title>
        <authorList>
            <person name="Buettner E."/>
            <person name="Kellner H."/>
        </authorList>
    </citation>
    <scope>NUCLEOTIDE SEQUENCE [LARGE SCALE GENOMIC DNA]</scope>
    <source>
        <strain evidence="4 5">DSM 108380</strain>
    </source>
</reference>
<proteinExistence type="predicted"/>
<keyword evidence="2" id="KW-0812">Transmembrane</keyword>
<feature type="transmembrane region" description="Helical" evidence="2">
    <location>
        <begin position="713"/>
        <end position="736"/>
    </location>
</feature>
<feature type="transmembrane region" description="Helical" evidence="2">
    <location>
        <begin position="24"/>
        <end position="48"/>
    </location>
</feature>
<evidence type="ECO:0000256" key="2">
    <source>
        <dbReference type="SAM" id="Phobius"/>
    </source>
</evidence>